<comment type="caution">
    <text evidence="2">The sequence shown here is derived from an EMBL/GenBank/DDBJ whole genome shotgun (WGS) entry which is preliminary data.</text>
</comment>
<keyword evidence="1" id="KW-0472">Membrane</keyword>
<feature type="transmembrane region" description="Helical" evidence="1">
    <location>
        <begin position="115"/>
        <end position="140"/>
    </location>
</feature>
<organism evidence="2 3">
    <name type="scientific">Candidatus Chloroploca mongolica</name>
    <dbReference type="NCBI Taxonomy" id="2528176"/>
    <lineage>
        <taxon>Bacteria</taxon>
        <taxon>Bacillati</taxon>
        <taxon>Chloroflexota</taxon>
        <taxon>Chloroflexia</taxon>
        <taxon>Chloroflexales</taxon>
        <taxon>Chloroflexineae</taxon>
        <taxon>Oscillochloridaceae</taxon>
        <taxon>Candidatus Chloroploca</taxon>
    </lineage>
</organism>
<keyword evidence="1" id="KW-0812">Transmembrane</keyword>
<reference evidence="2 3" key="1">
    <citation type="submission" date="2021-03" db="EMBL/GenBank/DDBJ databases">
        <authorList>
            <person name="Grouzdev D.S."/>
        </authorList>
    </citation>
    <scope>NUCLEOTIDE SEQUENCE [LARGE SCALE GENOMIC DNA]</scope>
    <source>
        <strain evidence="2 3">M50-1</strain>
    </source>
</reference>
<name>A0ABS4DHU2_9CHLR</name>
<sequence length="142" mass="15656">MPVLGPETPDERELREWLEKQKRGNIERLETSAQTIIQLVTGLYGVLFAVLALSDQPAYLEQPVVQWAGTVGVGAFFATLVMALFVLLPRRVSYETDNLGEMQAVYQGLLGRKAVLLQIAQVCFLIGMAALVVVILAILWQG</sequence>
<keyword evidence="1" id="KW-1133">Transmembrane helix</keyword>
<proteinExistence type="predicted"/>
<feature type="transmembrane region" description="Helical" evidence="1">
    <location>
        <begin position="36"/>
        <end position="53"/>
    </location>
</feature>
<feature type="transmembrane region" description="Helical" evidence="1">
    <location>
        <begin position="65"/>
        <end position="88"/>
    </location>
</feature>
<dbReference type="EMBL" id="SIJK02000136">
    <property type="protein sequence ID" value="MBP1469005.1"/>
    <property type="molecule type" value="Genomic_DNA"/>
</dbReference>
<accession>A0ABS4DHU2</accession>
<evidence type="ECO:0000313" key="2">
    <source>
        <dbReference type="EMBL" id="MBP1469005.1"/>
    </source>
</evidence>
<keyword evidence="3" id="KW-1185">Reference proteome</keyword>
<dbReference type="Proteomes" id="UP001193081">
    <property type="component" value="Unassembled WGS sequence"/>
</dbReference>
<protein>
    <submittedName>
        <fullName evidence="2">Uncharacterized protein</fullName>
    </submittedName>
</protein>
<gene>
    <name evidence="2" type="ORF">EYB53_025070</name>
</gene>
<evidence type="ECO:0000256" key="1">
    <source>
        <dbReference type="SAM" id="Phobius"/>
    </source>
</evidence>
<evidence type="ECO:0000313" key="3">
    <source>
        <dbReference type="Proteomes" id="UP001193081"/>
    </source>
</evidence>
<dbReference type="RefSeq" id="WP_135482320.1">
    <property type="nucleotide sequence ID" value="NZ_SIJK02000136.1"/>
</dbReference>